<dbReference type="InterPro" id="IPR043504">
    <property type="entry name" value="Peptidase_S1_PA_chymotrypsin"/>
</dbReference>
<evidence type="ECO:0000256" key="2">
    <source>
        <dbReference type="ARBA" id="ARBA00022525"/>
    </source>
</evidence>
<reference evidence="10 11" key="1">
    <citation type="journal article" date="2017" name="Curr. Biol.">
        <title>The Evolution of Venom by Co-option of Single-Copy Genes.</title>
        <authorList>
            <person name="Martinson E.O."/>
            <person name="Mrinalini"/>
            <person name="Kelkar Y.D."/>
            <person name="Chang C.H."/>
            <person name="Werren J.H."/>
        </authorList>
    </citation>
    <scope>NUCLEOTIDE SEQUENCE [LARGE SCALE GENOMIC DNA]</scope>
    <source>
        <strain evidence="10 11">Alberta</strain>
        <tissue evidence="10">Whole body</tissue>
    </source>
</reference>
<dbReference type="AlphaFoldDB" id="A0A232ET68"/>
<dbReference type="PANTHER" id="PTHR24264:SF83">
    <property type="entry name" value="COMPLEMENT FACTOR I"/>
    <property type="match status" value="1"/>
</dbReference>
<sequence>ISAKCSYISSRFALHLHLDLSSMSNLLKFGEALLVLGASIDTYVTGGEDAYPGQFPYQVSIEYKLNPIVSEYKHVCGGAIINQNWVVTSAESITLIPSIGQIQVKAGKHELKSDSKYVQKSNVLFKLVHKDYKGSLINPIKPYNIALLKLKTSLKFSDRVQPVKLPKPFLLPKGNGLLTGWGSISTGLIPVLPKVLQVANVTILTEETCEDELRVVVPISTLTDIQFCTGPLSETKTICIGDAGSPLVQLKCDTDADSQSPLLIGIASWSPYTTTTHAKCSAQLNVTRIIGGHDAKPGEFPYQVSLQWGRIGSDPFEHFCGGSILNERWILTAVHCLLALECRPNGGCFIIKAGKHDLQRIEATEQTSVVEKYFKHKDYTGTAEIPGSFDIGLVKLVTPLRLTKRVAKIALPQKDTEPTGQAILSGWGAIDGDINNTGYPHILQTVDMQIINREDCNRAIVEVHPEIDENIVDKTNICTGSLIGEKFHCTGDSGGPLVAKNENGENEVIGIVSWGLSSENSSCGQRGAPNVDVRLIVLACLLAVAHSRVLNTWHRNPLIGARILGGSDAKPGEFPHQVSLQWGSGGTFEHFCGGSILTERWILTAVHCLEAIDRINEIGIKGYFVVKAGKQDLNRVEDTEQTSIVEKYFKNWDYTGVGEKPGSSDIGLIKLETPLRLNKRVTKIALPGKDTEPTGETILSGWGAIDDGGKNAGFPHILQTINLPILSRENCQSALEEVVPGSGKNVDDTNICTGPLTGGQSPCNGDSGGPLITKNRKGDTQVIGIVSWGLSPCGLRGAPAVYTLVPRSVKMKFVIGALAALLLVQTSTAFSVREPYAPRITEGEDAYPGQFPYQVSLQWGIPPLIFYRHACGGSIINENWILTAGHCVTSVPKLGRTIVKVGKHHILKDDENVQTIEIAKKIVHEDYPGNVAPNDIALLKLKTPIKFNERVQPVKLPQQGTVQTGQAKLSGWGSVSKKLIPKLPQTLQHATVPIISNDACEKAIKAISKDGELYDSMMCSGPLDGTISACSGDSGGPLVQVENDEIVIVGVVSWGMYPCGSVGAPSVYTRVSSFVDWINKKMSEN</sequence>
<dbReference type="SUPFAM" id="SSF50494">
    <property type="entry name" value="Trypsin-like serine proteases"/>
    <property type="match status" value="4"/>
</dbReference>
<dbReference type="FunFam" id="2.40.10.10:FF:000036">
    <property type="entry name" value="Trypsin beta"/>
    <property type="match status" value="1"/>
</dbReference>
<evidence type="ECO:0000313" key="10">
    <source>
        <dbReference type="EMBL" id="OXU21559.1"/>
    </source>
</evidence>
<dbReference type="InterPro" id="IPR050127">
    <property type="entry name" value="Serine_Proteases_S1"/>
</dbReference>
<dbReference type="EMBL" id="NNAY01002316">
    <property type="protein sequence ID" value="OXU21559.1"/>
    <property type="molecule type" value="Genomic_DNA"/>
</dbReference>
<dbReference type="GO" id="GO:0016485">
    <property type="term" value="P:protein processing"/>
    <property type="evidence" value="ECO:0007669"/>
    <property type="project" value="UniProtKB-ARBA"/>
</dbReference>
<dbReference type="InterPro" id="IPR018114">
    <property type="entry name" value="TRYPSIN_HIS"/>
</dbReference>
<dbReference type="Gene3D" id="2.40.10.10">
    <property type="entry name" value="Trypsin-like serine proteases"/>
    <property type="match status" value="5"/>
</dbReference>
<proteinExistence type="predicted"/>
<feature type="domain" description="Peptidase S1" evidence="9">
    <location>
        <begin position="289"/>
        <end position="559"/>
    </location>
</feature>
<dbReference type="InterPro" id="IPR009003">
    <property type="entry name" value="Peptidase_S1_PA"/>
</dbReference>
<dbReference type="SMART" id="SM00020">
    <property type="entry name" value="Tryp_SPc"/>
    <property type="match status" value="4"/>
</dbReference>
<protein>
    <recommendedName>
        <fullName evidence="7">chymotrypsin</fullName>
        <ecNumber evidence="7">3.4.21.1</ecNumber>
    </recommendedName>
</protein>
<evidence type="ECO:0000313" key="11">
    <source>
        <dbReference type="Proteomes" id="UP000215335"/>
    </source>
</evidence>
<dbReference type="PANTHER" id="PTHR24264">
    <property type="entry name" value="TRYPSIN-RELATED"/>
    <property type="match status" value="1"/>
</dbReference>
<keyword evidence="5 8" id="KW-0720">Serine protease</keyword>
<keyword evidence="4 8" id="KW-0378">Hydrolase</keyword>
<gene>
    <name evidence="10" type="ORF">TSAR_015478</name>
</gene>
<dbReference type="GO" id="GO:0004252">
    <property type="term" value="F:serine-type endopeptidase activity"/>
    <property type="evidence" value="ECO:0007669"/>
    <property type="project" value="UniProtKB-EC"/>
</dbReference>
<dbReference type="InterPro" id="IPR001254">
    <property type="entry name" value="Trypsin_dom"/>
</dbReference>
<evidence type="ECO:0000256" key="6">
    <source>
        <dbReference type="ARBA" id="ARBA00023157"/>
    </source>
</evidence>
<dbReference type="FunFam" id="2.40.10.10:FF:000047">
    <property type="entry name" value="Trypsin eta"/>
    <property type="match status" value="1"/>
</dbReference>
<dbReference type="Proteomes" id="UP000215335">
    <property type="component" value="Unassembled WGS sequence"/>
</dbReference>
<evidence type="ECO:0000256" key="4">
    <source>
        <dbReference type="ARBA" id="ARBA00022801"/>
    </source>
</evidence>
<name>A0A232ET68_9HYME</name>
<organism evidence="10 11">
    <name type="scientific">Trichomalopsis sarcophagae</name>
    <dbReference type="NCBI Taxonomy" id="543379"/>
    <lineage>
        <taxon>Eukaryota</taxon>
        <taxon>Metazoa</taxon>
        <taxon>Ecdysozoa</taxon>
        <taxon>Arthropoda</taxon>
        <taxon>Hexapoda</taxon>
        <taxon>Insecta</taxon>
        <taxon>Pterygota</taxon>
        <taxon>Neoptera</taxon>
        <taxon>Endopterygota</taxon>
        <taxon>Hymenoptera</taxon>
        <taxon>Apocrita</taxon>
        <taxon>Proctotrupomorpha</taxon>
        <taxon>Chalcidoidea</taxon>
        <taxon>Pteromalidae</taxon>
        <taxon>Pteromalinae</taxon>
        <taxon>Trichomalopsis</taxon>
    </lineage>
</organism>
<dbReference type="Pfam" id="PF00089">
    <property type="entry name" value="Trypsin"/>
    <property type="match status" value="4"/>
</dbReference>
<feature type="domain" description="Peptidase S1" evidence="9">
    <location>
        <begin position="563"/>
        <end position="819"/>
    </location>
</feature>
<dbReference type="CDD" id="cd00190">
    <property type="entry name" value="Tryp_SPc"/>
    <property type="match status" value="4"/>
</dbReference>
<dbReference type="PROSITE" id="PS00134">
    <property type="entry name" value="TRYPSIN_HIS"/>
    <property type="match status" value="1"/>
</dbReference>
<dbReference type="InterPro" id="IPR033116">
    <property type="entry name" value="TRYPSIN_SER"/>
</dbReference>
<dbReference type="PROSITE" id="PS00135">
    <property type="entry name" value="TRYPSIN_SER"/>
    <property type="match status" value="2"/>
</dbReference>
<dbReference type="PROSITE" id="PS50240">
    <property type="entry name" value="TRYPSIN_DOM"/>
    <property type="match status" value="4"/>
</dbReference>
<evidence type="ECO:0000256" key="8">
    <source>
        <dbReference type="RuleBase" id="RU363034"/>
    </source>
</evidence>
<evidence type="ECO:0000256" key="1">
    <source>
        <dbReference type="ARBA" id="ARBA00004239"/>
    </source>
</evidence>
<dbReference type="InterPro" id="IPR001314">
    <property type="entry name" value="Peptidase_S1A"/>
</dbReference>
<dbReference type="FunFam" id="2.40.10.10:FF:000068">
    <property type="entry name" value="transmembrane protease serine 2"/>
    <property type="match status" value="3"/>
</dbReference>
<feature type="non-terminal residue" evidence="10">
    <location>
        <position position="1"/>
    </location>
</feature>
<dbReference type="STRING" id="543379.A0A232ET68"/>
<comment type="subcellular location">
    <subcellularLocation>
        <location evidence="1">Secreted</location>
        <location evidence="1">Extracellular space</location>
    </subcellularLocation>
</comment>
<keyword evidence="3 8" id="KW-0645">Protease</keyword>
<keyword evidence="11" id="KW-1185">Reference proteome</keyword>
<evidence type="ECO:0000256" key="3">
    <source>
        <dbReference type="ARBA" id="ARBA00022670"/>
    </source>
</evidence>
<dbReference type="EC" id="3.4.21.1" evidence="7"/>
<keyword evidence="6" id="KW-1015">Disulfide bond</keyword>
<comment type="caution">
    <text evidence="10">The sequence shown here is derived from an EMBL/GenBank/DDBJ whole genome shotgun (WGS) entry which is preliminary data.</text>
</comment>
<dbReference type="OrthoDB" id="10061449at2759"/>
<evidence type="ECO:0000256" key="5">
    <source>
        <dbReference type="ARBA" id="ARBA00022825"/>
    </source>
</evidence>
<evidence type="ECO:0000256" key="7">
    <source>
        <dbReference type="ARBA" id="ARBA00044036"/>
    </source>
</evidence>
<accession>A0A232ET68</accession>
<dbReference type="GO" id="GO:0005615">
    <property type="term" value="C:extracellular space"/>
    <property type="evidence" value="ECO:0007669"/>
    <property type="project" value="TreeGrafter"/>
</dbReference>
<feature type="domain" description="Peptidase S1" evidence="9">
    <location>
        <begin position="840"/>
        <end position="1083"/>
    </location>
</feature>
<dbReference type="PRINTS" id="PR00722">
    <property type="entry name" value="CHYMOTRYPSIN"/>
</dbReference>
<evidence type="ECO:0000259" key="9">
    <source>
        <dbReference type="PROSITE" id="PS50240"/>
    </source>
</evidence>
<feature type="domain" description="Peptidase S1" evidence="9">
    <location>
        <begin position="44"/>
        <end position="281"/>
    </location>
</feature>
<keyword evidence="2" id="KW-0964">Secreted</keyword>